<dbReference type="Gene3D" id="3.90.550.10">
    <property type="entry name" value="Spore Coat Polysaccharide Biosynthesis Protein SpsA, Chain A"/>
    <property type="match status" value="1"/>
</dbReference>
<evidence type="ECO:0000256" key="1">
    <source>
        <dbReference type="ARBA" id="ARBA00023157"/>
    </source>
</evidence>
<dbReference type="Proteomes" id="UP001189429">
    <property type="component" value="Unassembled WGS sequence"/>
</dbReference>
<gene>
    <name evidence="3" type="ORF">PCOR1329_LOCUS49064</name>
</gene>
<feature type="domain" description="Glycosyltransferase 2-like" evidence="2">
    <location>
        <begin position="71"/>
        <end position="237"/>
    </location>
</feature>
<dbReference type="EMBL" id="CAUYUJ010015937">
    <property type="protein sequence ID" value="CAK0859831.1"/>
    <property type="molecule type" value="Genomic_DNA"/>
</dbReference>
<keyword evidence="1" id="KW-1015">Disulfide bond</keyword>
<comment type="caution">
    <text evidence="3">The sequence shown here is derived from an EMBL/GenBank/DDBJ whole genome shotgun (WGS) entry which is preliminary data.</text>
</comment>
<name>A0ABN9ULB5_9DINO</name>
<accession>A0ABN9ULB5</accession>
<dbReference type="InterPro" id="IPR029044">
    <property type="entry name" value="Nucleotide-diphossugar_trans"/>
</dbReference>
<dbReference type="SUPFAM" id="SSF53448">
    <property type="entry name" value="Nucleotide-diphospho-sugar transferases"/>
    <property type="match status" value="1"/>
</dbReference>
<evidence type="ECO:0000259" key="2">
    <source>
        <dbReference type="Pfam" id="PF00535"/>
    </source>
</evidence>
<reference evidence="3" key="1">
    <citation type="submission" date="2023-10" db="EMBL/GenBank/DDBJ databases">
        <authorList>
            <person name="Chen Y."/>
            <person name="Shah S."/>
            <person name="Dougan E. K."/>
            <person name="Thang M."/>
            <person name="Chan C."/>
        </authorList>
    </citation>
    <scope>NUCLEOTIDE SEQUENCE [LARGE SCALE GENOMIC DNA]</scope>
</reference>
<dbReference type="PANTHER" id="PTHR11675:SF119">
    <property type="entry name" value="POLYPEPTIDE N-ACETYLGALACTOSAMINYLTRANSFERASE 2"/>
    <property type="match status" value="1"/>
</dbReference>
<organism evidence="3 4">
    <name type="scientific">Prorocentrum cordatum</name>
    <dbReference type="NCBI Taxonomy" id="2364126"/>
    <lineage>
        <taxon>Eukaryota</taxon>
        <taxon>Sar</taxon>
        <taxon>Alveolata</taxon>
        <taxon>Dinophyceae</taxon>
        <taxon>Prorocentrales</taxon>
        <taxon>Prorocentraceae</taxon>
        <taxon>Prorocentrum</taxon>
    </lineage>
</organism>
<evidence type="ECO:0000313" key="3">
    <source>
        <dbReference type="EMBL" id="CAK0859831.1"/>
    </source>
</evidence>
<dbReference type="PANTHER" id="PTHR11675">
    <property type="entry name" value="N-ACETYLGALACTOSAMINYLTRANSFERASE"/>
    <property type="match status" value="1"/>
</dbReference>
<keyword evidence="4" id="KW-1185">Reference proteome</keyword>
<protein>
    <recommendedName>
        <fullName evidence="2">Glycosyltransferase 2-like domain-containing protein</fullName>
    </recommendedName>
</protein>
<sequence>MADRPRSARAASERRPWARRRRGQRALAWLAGLTSAGGVAAREASCDADSGSCAAPTGTSEGLAWQPRTLSVVLPCANEGDFAKKTIQAVSDSVPGGSGGDILSDIVVVDDASDPPLSKLLSPKFLKAHHVTLVQHTRTQGLIVSKSDGAAAAVGDIVVFFDCHVAPQPGWHAEFLKASAENYRRVVVPVITSLNIDTWTEEGKGMIPGLNKCYLTWDADFKWMVAEGPEIPVLSGGLLGISKRWWNETGGYDSGMRGWGGENIDQSVRTWLCGGEIHGLPNARVAHMWRVPSDPRTQATYQVNVMDVLRNRARAARGWFGEFAEKLEHYPDMRYAGNVAPGDLASFREVQERLRCRPFAWYIWRFGEIYHGAGLLPRETFRVRHVKTSKCLTYLGPGATHPQGRDKVALQPCGTSVARGRKWPNGPPDAQRFHLANWKQGTSECCSGLRVWSTDQCTYFMPKNGELGTSVCDLAGRQGAMKVTDGTEGLAPGQLMFSYGSGAQTMSWCVTKAKGGFKGGSCAKLSKDQKKMQRPVWDIIEPDVPVETRLYEKAMEEMPELFA</sequence>
<evidence type="ECO:0000313" key="4">
    <source>
        <dbReference type="Proteomes" id="UP001189429"/>
    </source>
</evidence>
<dbReference type="InterPro" id="IPR001173">
    <property type="entry name" value="Glyco_trans_2-like"/>
</dbReference>
<dbReference type="Pfam" id="PF00535">
    <property type="entry name" value="Glycos_transf_2"/>
    <property type="match status" value="1"/>
</dbReference>
<proteinExistence type="predicted"/>